<sequence length="131" mass="14526">MRLAYNLSYATGYTFLNAAPEFVASDEIQFRKSVPVGSILTLTSKVCYSPGSHKLTSAKPEADGDPTTFQIAVQAHTIIPGLNEQGLTNTFRFTFRTPDPQTKPVPHLLARSYAEFIEYLDARRRIADQSA</sequence>
<comment type="caution">
    <text evidence="1">The sequence shown here is derived from an EMBL/GenBank/DDBJ whole genome shotgun (WGS) entry which is preliminary data.</text>
</comment>
<reference evidence="1" key="1">
    <citation type="submission" date="2022-04" db="EMBL/GenBank/DDBJ databases">
        <title>Genome of the entomopathogenic fungus Entomophthora muscae.</title>
        <authorList>
            <person name="Elya C."/>
            <person name="Lovett B.R."/>
            <person name="Lee E."/>
            <person name="Macias A.M."/>
            <person name="Hajek A.E."/>
            <person name="De Bivort B.L."/>
            <person name="Kasson M.T."/>
            <person name="De Fine Licht H.H."/>
            <person name="Stajich J.E."/>
        </authorList>
    </citation>
    <scope>NUCLEOTIDE SEQUENCE</scope>
    <source>
        <strain evidence="1">Berkeley</strain>
    </source>
</reference>
<evidence type="ECO:0000313" key="1">
    <source>
        <dbReference type="EMBL" id="KAJ9063605.1"/>
    </source>
</evidence>
<protein>
    <submittedName>
        <fullName evidence="1">Uncharacterized protein</fullName>
    </submittedName>
</protein>
<proteinExistence type="predicted"/>
<dbReference type="EMBL" id="QTSX02004851">
    <property type="protein sequence ID" value="KAJ9063605.1"/>
    <property type="molecule type" value="Genomic_DNA"/>
</dbReference>
<name>A0ACC2SMT3_9FUNG</name>
<keyword evidence="2" id="KW-1185">Reference proteome</keyword>
<accession>A0ACC2SMT3</accession>
<gene>
    <name evidence="1" type="ORF">DSO57_1039130</name>
</gene>
<evidence type="ECO:0000313" key="2">
    <source>
        <dbReference type="Proteomes" id="UP001165960"/>
    </source>
</evidence>
<dbReference type="Proteomes" id="UP001165960">
    <property type="component" value="Unassembled WGS sequence"/>
</dbReference>
<organism evidence="1 2">
    <name type="scientific">Entomophthora muscae</name>
    <dbReference type="NCBI Taxonomy" id="34485"/>
    <lineage>
        <taxon>Eukaryota</taxon>
        <taxon>Fungi</taxon>
        <taxon>Fungi incertae sedis</taxon>
        <taxon>Zoopagomycota</taxon>
        <taxon>Entomophthoromycotina</taxon>
        <taxon>Entomophthoromycetes</taxon>
        <taxon>Entomophthorales</taxon>
        <taxon>Entomophthoraceae</taxon>
        <taxon>Entomophthora</taxon>
    </lineage>
</organism>